<dbReference type="InterPro" id="IPR024457">
    <property type="entry name" value="Putative_integrase_N"/>
</dbReference>
<evidence type="ECO:0000313" key="4">
    <source>
        <dbReference type="EMBL" id="PHP64701.1"/>
    </source>
</evidence>
<dbReference type="InterPro" id="IPR011010">
    <property type="entry name" value="DNA_brk_join_enz"/>
</dbReference>
<dbReference type="RefSeq" id="WP_099308728.1">
    <property type="nucleotide sequence ID" value="NZ_PDVP01000026.1"/>
</dbReference>
<dbReference type="SUPFAM" id="SSF56349">
    <property type="entry name" value="DNA breaking-rejoining enzymes"/>
    <property type="match status" value="1"/>
</dbReference>
<evidence type="ECO:0000259" key="2">
    <source>
        <dbReference type="Pfam" id="PF12834"/>
    </source>
</evidence>
<dbReference type="OrthoDB" id="5394387at2"/>
<reference evidence="4 5" key="1">
    <citation type="submission" date="2017-10" db="EMBL/GenBank/DDBJ databases">
        <title>Sedimentibacterium mangrovi gen. nov., sp. nov., a novel member of family Phyllobacteriacea isolated from mangrove sediment.</title>
        <authorList>
            <person name="Liao H."/>
            <person name="Tian Y."/>
        </authorList>
    </citation>
    <scope>NUCLEOTIDE SEQUENCE [LARGE SCALE GENOMIC DNA]</scope>
    <source>
        <strain evidence="4 5">X9-2-2</strain>
    </source>
</reference>
<keyword evidence="5" id="KW-1185">Reference proteome</keyword>
<dbReference type="GO" id="GO:0003677">
    <property type="term" value="F:DNA binding"/>
    <property type="evidence" value="ECO:0007669"/>
    <property type="project" value="InterPro"/>
</dbReference>
<evidence type="ECO:0000313" key="5">
    <source>
        <dbReference type="Proteomes" id="UP000221168"/>
    </source>
</evidence>
<dbReference type="GO" id="GO:0006310">
    <property type="term" value="P:DNA recombination"/>
    <property type="evidence" value="ECO:0007669"/>
    <property type="project" value="UniProtKB-KW"/>
</dbReference>
<dbReference type="AlphaFoldDB" id="A0A2G1QGV7"/>
<dbReference type="Gene3D" id="1.10.443.10">
    <property type="entry name" value="Intergrase catalytic core"/>
    <property type="match status" value="1"/>
</dbReference>
<evidence type="ECO:0000256" key="1">
    <source>
        <dbReference type="ARBA" id="ARBA00023172"/>
    </source>
</evidence>
<proteinExistence type="predicted"/>
<feature type="domain" description="Integrase catalytic" evidence="3">
    <location>
        <begin position="121"/>
        <end position="232"/>
    </location>
</feature>
<dbReference type="GO" id="GO:0015074">
    <property type="term" value="P:DNA integration"/>
    <property type="evidence" value="ECO:0007669"/>
    <property type="project" value="InterPro"/>
</dbReference>
<dbReference type="EMBL" id="PDVP01000026">
    <property type="protein sequence ID" value="PHP64701.1"/>
    <property type="molecule type" value="Genomic_DNA"/>
</dbReference>
<accession>A0A2G1QGV7</accession>
<feature type="domain" description="Putative integrase N-terminal" evidence="2">
    <location>
        <begin position="1"/>
        <end position="82"/>
    </location>
</feature>
<protein>
    <submittedName>
        <fullName evidence="4">Integrase</fullName>
    </submittedName>
</protein>
<name>A0A2G1QGV7_9HYPH</name>
<dbReference type="Pfam" id="PF12835">
    <property type="entry name" value="Integrase_1"/>
    <property type="match status" value="1"/>
</dbReference>
<dbReference type="Pfam" id="PF12834">
    <property type="entry name" value="Phage_int_SAM_2"/>
    <property type="match status" value="1"/>
</dbReference>
<organism evidence="4 5">
    <name type="scientific">Zhengella mangrovi</name>
    <dbReference type="NCBI Taxonomy" id="1982044"/>
    <lineage>
        <taxon>Bacteria</taxon>
        <taxon>Pseudomonadati</taxon>
        <taxon>Pseudomonadota</taxon>
        <taxon>Alphaproteobacteria</taxon>
        <taxon>Hyphomicrobiales</taxon>
        <taxon>Notoacmeibacteraceae</taxon>
        <taxon>Zhengella</taxon>
    </lineage>
</organism>
<comment type="caution">
    <text evidence="4">The sequence shown here is derived from an EMBL/GenBank/DDBJ whole genome shotgun (WGS) entry which is preliminary data.</text>
</comment>
<dbReference type="InterPro" id="IPR024456">
    <property type="entry name" value="Integrase_catalytic_putative"/>
</dbReference>
<evidence type="ECO:0000259" key="3">
    <source>
        <dbReference type="Pfam" id="PF12835"/>
    </source>
</evidence>
<gene>
    <name evidence="4" type="ORF">CSC94_23015</name>
</gene>
<dbReference type="InterPro" id="IPR013762">
    <property type="entry name" value="Integrase-like_cat_sf"/>
</dbReference>
<keyword evidence="1" id="KW-0233">DNA recombination</keyword>
<sequence>MDALAYDLKELTTRAGDGSYSTRAIRHRGLQAIARDLRGMGFKLPGAQSLKPKHVTALLGKWKEEGLGDGTLKNRMGWLRWWASSVRKSSVMLPSNEDYGIGQRDRYKGDRSNRLDRERLAKVRDPLVRYSLQLQAAFGMRREEAIKFRVAYADRGEKLVLKPSWTKGGRYREIPVLHPRQRALLDEIREAVGDRALIPDGKLYKDQLSRYKHEVAQSGIGRGHGLRHAYAQWRYKVLTGQDCPAKGGEPAVAMGREDAERDRWAREIIAEELGHGRIDVTDAYLGRRTGGSR</sequence>
<dbReference type="Proteomes" id="UP000221168">
    <property type="component" value="Unassembled WGS sequence"/>
</dbReference>